<dbReference type="RefSeq" id="WP_159363072.1">
    <property type="nucleotide sequence ID" value="NZ_CP047394.1"/>
</dbReference>
<dbReference type="InterPro" id="IPR036259">
    <property type="entry name" value="MFS_trans_sf"/>
</dbReference>
<organism evidence="2 3">
    <name type="scientific">Rossellomorea vietnamensis</name>
    <dbReference type="NCBI Taxonomy" id="218284"/>
    <lineage>
        <taxon>Bacteria</taxon>
        <taxon>Bacillati</taxon>
        <taxon>Bacillota</taxon>
        <taxon>Bacilli</taxon>
        <taxon>Bacillales</taxon>
        <taxon>Bacillaceae</taxon>
        <taxon>Rossellomorea</taxon>
    </lineage>
</organism>
<dbReference type="KEGG" id="bvq:FHE72_22180"/>
<protein>
    <submittedName>
        <fullName evidence="2">Uncharacterized protein</fullName>
    </submittedName>
</protein>
<name>A0A6I6UK41_9BACI</name>
<feature type="transmembrane region" description="Helical" evidence="1">
    <location>
        <begin position="92"/>
        <end position="120"/>
    </location>
</feature>
<evidence type="ECO:0000313" key="2">
    <source>
        <dbReference type="EMBL" id="QHE63395.1"/>
    </source>
</evidence>
<accession>A0A6I6UK41</accession>
<feature type="transmembrane region" description="Helical" evidence="1">
    <location>
        <begin position="60"/>
        <end position="80"/>
    </location>
</feature>
<feature type="transmembrane region" description="Helical" evidence="1">
    <location>
        <begin position="7"/>
        <end position="23"/>
    </location>
</feature>
<proteinExistence type="predicted"/>
<evidence type="ECO:0000256" key="1">
    <source>
        <dbReference type="SAM" id="Phobius"/>
    </source>
</evidence>
<keyword evidence="1" id="KW-0812">Transmembrane</keyword>
<reference evidence="2 3" key="1">
    <citation type="submission" date="2019-06" db="EMBL/GenBank/DDBJ databases">
        <title>An operon consisting of a P-type ATPase gene and a transcriptional regular gene given the different cadmium resistance in Bacillus vietamensis 151-6 and Bacillus marisflavi 151-25.</title>
        <authorList>
            <person name="Yu X."/>
        </authorList>
    </citation>
    <scope>NUCLEOTIDE SEQUENCE [LARGE SCALE GENOMIC DNA]</scope>
    <source>
        <strain evidence="2 3">151-6</strain>
    </source>
</reference>
<gene>
    <name evidence="2" type="ORF">FHE72_22180</name>
</gene>
<sequence>MFKKNSIFIFSLMVVVIILVVSHTSFDVLALLGVVLVIFMFTAFRGIIVKDKFRKIKAAIYTSICFTIGLFIFYFAASLFRGDAYMVEGDYFLSVVVVLLLSLLGNFAYGLPASLIAEIISMKVLRNRRWVSGLIHIGFGALTYFIYPAFSLPAVCCSALFFLWDERNRMDDGR</sequence>
<feature type="transmembrane region" description="Helical" evidence="1">
    <location>
        <begin position="141"/>
        <end position="164"/>
    </location>
</feature>
<dbReference type="SUPFAM" id="SSF103473">
    <property type="entry name" value="MFS general substrate transporter"/>
    <property type="match status" value="1"/>
</dbReference>
<dbReference type="AlphaFoldDB" id="A0A6I6UK41"/>
<keyword evidence="1" id="KW-1133">Transmembrane helix</keyword>
<evidence type="ECO:0000313" key="3">
    <source>
        <dbReference type="Proteomes" id="UP000465062"/>
    </source>
</evidence>
<feature type="transmembrane region" description="Helical" evidence="1">
    <location>
        <begin position="29"/>
        <end position="48"/>
    </location>
</feature>
<keyword evidence="1" id="KW-0472">Membrane</keyword>
<dbReference type="EMBL" id="CP047394">
    <property type="protein sequence ID" value="QHE63395.1"/>
    <property type="molecule type" value="Genomic_DNA"/>
</dbReference>
<dbReference type="Proteomes" id="UP000465062">
    <property type="component" value="Chromosome"/>
</dbReference>